<sequence length="230" mass="25582">MAYLLFVNPEMLITGARPSLFRDEYERLKTMPLDDGEPTTEKTTLLEEDLAKKIIKKLKGGTQDEEGAAYDAWALSKELMGLYKYNSYKMWEVEMLCFSASRCRGYLHAKSLGKGGEYLSYIWLLLWRMEMETLADKMQRAPELPEQEDDSAGGGGAEFTNTTSTTPVEAIISDENEKEELQVEEETNDGAACTTPATTVIGDEKRDDDGSSHYVTSAAPATTVIGDENV</sequence>
<name>A0A835E2T1_9POAL</name>
<protein>
    <submittedName>
        <fullName evidence="2">Uncharacterized protein</fullName>
    </submittedName>
</protein>
<dbReference type="Pfam" id="PF04578">
    <property type="entry name" value="DUF594"/>
    <property type="match status" value="1"/>
</dbReference>
<keyword evidence="3" id="KW-1185">Reference proteome</keyword>
<dbReference type="Proteomes" id="UP000636709">
    <property type="component" value="Unassembled WGS sequence"/>
</dbReference>
<evidence type="ECO:0000313" key="3">
    <source>
        <dbReference type="Proteomes" id="UP000636709"/>
    </source>
</evidence>
<feature type="compositionally biased region" description="Acidic residues" evidence="1">
    <location>
        <begin position="172"/>
        <end position="188"/>
    </location>
</feature>
<dbReference type="InterPro" id="IPR007658">
    <property type="entry name" value="DUF594"/>
</dbReference>
<dbReference type="EMBL" id="JACEFO010002331">
    <property type="protein sequence ID" value="KAF8665235.1"/>
    <property type="molecule type" value="Genomic_DNA"/>
</dbReference>
<evidence type="ECO:0000313" key="2">
    <source>
        <dbReference type="EMBL" id="KAF8665235.1"/>
    </source>
</evidence>
<feature type="compositionally biased region" description="Basic and acidic residues" evidence="1">
    <location>
        <begin position="202"/>
        <end position="211"/>
    </location>
</feature>
<gene>
    <name evidence="2" type="ORF">HU200_054131</name>
</gene>
<dbReference type="AlphaFoldDB" id="A0A835E2T1"/>
<proteinExistence type="predicted"/>
<reference evidence="2" key="1">
    <citation type="submission" date="2020-07" db="EMBL/GenBank/DDBJ databases">
        <title>Genome sequence and genetic diversity analysis of an under-domesticated orphan crop, white fonio (Digitaria exilis).</title>
        <authorList>
            <person name="Bennetzen J.L."/>
            <person name="Chen S."/>
            <person name="Ma X."/>
            <person name="Wang X."/>
            <person name="Yssel A.E.J."/>
            <person name="Chaluvadi S.R."/>
            <person name="Johnson M."/>
            <person name="Gangashetty P."/>
            <person name="Hamidou F."/>
            <person name="Sanogo M.D."/>
            <person name="Zwaenepoel A."/>
            <person name="Wallace J."/>
            <person name="Van De Peer Y."/>
            <person name="Van Deynze A."/>
        </authorList>
    </citation>
    <scope>NUCLEOTIDE SEQUENCE</scope>
    <source>
        <tissue evidence="2">Leaves</tissue>
    </source>
</reference>
<feature type="region of interest" description="Disordered" evidence="1">
    <location>
        <begin position="140"/>
        <end position="230"/>
    </location>
</feature>
<organism evidence="2 3">
    <name type="scientific">Digitaria exilis</name>
    <dbReference type="NCBI Taxonomy" id="1010633"/>
    <lineage>
        <taxon>Eukaryota</taxon>
        <taxon>Viridiplantae</taxon>
        <taxon>Streptophyta</taxon>
        <taxon>Embryophyta</taxon>
        <taxon>Tracheophyta</taxon>
        <taxon>Spermatophyta</taxon>
        <taxon>Magnoliopsida</taxon>
        <taxon>Liliopsida</taxon>
        <taxon>Poales</taxon>
        <taxon>Poaceae</taxon>
        <taxon>PACMAD clade</taxon>
        <taxon>Panicoideae</taxon>
        <taxon>Panicodae</taxon>
        <taxon>Paniceae</taxon>
        <taxon>Anthephorinae</taxon>
        <taxon>Digitaria</taxon>
    </lineage>
</organism>
<accession>A0A835E2T1</accession>
<comment type="caution">
    <text evidence="2">The sequence shown here is derived from an EMBL/GenBank/DDBJ whole genome shotgun (WGS) entry which is preliminary data.</text>
</comment>
<dbReference type="OrthoDB" id="659172at2759"/>
<dbReference type="PANTHER" id="PTHR31325">
    <property type="entry name" value="OS01G0798800 PROTEIN-RELATED"/>
    <property type="match status" value="1"/>
</dbReference>
<evidence type="ECO:0000256" key="1">
    <source>
        <dbReference type="SAM" id="MobiDB-lite"/>
    </source>
</evidence>